<evidence type="ECO:0000313" key="4">
    <source>
        <dbReference type="EMBL" id="KAK9713129.1"/>
    </source>
</evidence>
<dbReference type="PANTHER" id="PTHR33054">
    <property type="entry name" value="CCHC-TYPE DOMAIN-CONTAINING PROTEIN"/>
    <property type="match status" value="1"/>
</dbReference>
<dbReference type="Pfam" id="PF22909">
    <property type="entry name" value="Caulimovir_coat_dom"/>
    <property type="match status" value="1"/>
</dbReference>
<evidence type="ECO:0000256" key="2">
    <source>
        <dbReference type="SAM" id="MobiDB-lite"/>
    </source>
</evidence>
<feature type="non-terminal residue" evidence="4">
    <location>
        <position position="364"/>
    </location>
</feature>
<feature type="region of interest" description="Disordered" evidence="2">
    <location>
        <begin position="195"/>
        <end position="229"/>
    </location>
</feature>
<dbReference type="InterPro" id="IPR001878">
    <property type="entry name" value="Znf_CCHC"/>
</dbReference>
<accession>A0AAW1K650</accession>
<dbReference type="PROSITE" id="PS50158">
    <property type="entry name" value="ZF_CCHC"/>
    <property type="match status" value="1"/>
</dbReference>
<name>A0AAW1K650_SAPOF</name>
<proteinExistence type="predicted"/>
<keyword evidence="1" id="KW-0862">Zinc</keyword>
<evidence type="ECO:0000313" key="5">
    <source>
        <dbReference type="Proteomes" id="UP001443914"/>
    </source>
</evidence>
<evidence type="ECO:0000256" key="1">
    <source>
        <dbReference type="PROSITE-ProRule" id="PRU00047"/>
    </source>
</evidence>
<dbReference type="SUPFAM" id="SSF57756">
    <property type="entry name" value="Retrovirus zinc finger-like domains"/>
    <property type="match status" value="1"/>
</dbReference>
<organism evidence="4 5">
    <name type="scientific">Saponaria officinalis</name>
    <name type="common">Common soapwort</name>
    <name type="synonym">Lychnis saponaria</name>
    <dbReference type="NCBI Taxonomy" id="3572"/>
    <lineage>
        <taxon>Eukaryota</taxon>
        <taxon>Viridiplantae</taxon>
        <taxon>Streptophyta</taxon>
        <taxon>Embryophyta</taxon>
        <taxon>Tracheophyta</taxon>
        <taxon>Spermatophyta</taxon>
        <taxon>Magnoliopsida</taxon>
        <taxon>eudicotyledons</taxon>
        <taxon>Gunneridae</taxon>
        <taxon>Pentapetalae</taxon>
        <taxon>Caryophyllales</taxon>
        <taxon>Caryophyllaceae</taxon>
        <taxon>Caryophylleae</taxon>
        <taxon>Saponaria</taxon>
    </lineage>
</organism>
<reference evidence="4" key="1">
    <citation type="submission" date="2024-03" db="EMBL/GenBank/DDBJ databases">
        <title>WGS assembly of Saponaria officinalis var. Norfolk2.</title>
        <authorList>
            <person name="Jenkins J."/>
            <person name="Shu S."/>
            <person name="Grimwood J."/>
            <person name="Barry K."/>
            <person name="Goodstein D."/>
            <person name="Schmutz J."/>
            <person name="Leebens-Mack J."/>
            <person name="Osbourn A."/>
        </authorList>
    </citation>
    <scope>NUCLEOTIDE SEQUENCE [LARGE SCALE GENOMIC DNA]</scope>
    <source>
        <strain evidence="4">JIC</strain>
    </source>
</reference>
<feature type="compositionally biased region" description="Basic residues" evidence="2">
    <location>
        <begin position="208"/>
        <end position="219"/>
    </location>
</feature>
<dbReference type="GO" id="GO:0003676">
    <property type="term" value="F:nucleic acid binding"/>
    <property type="evidence" value="ECO:0007669"/>
    <property type="project" value="InterPro"/>
</dbReference>
<dbReference type="Proteomes" id="UP001443914">
    <property type="component" value="Unassembled WGS sequence"/>
</dbReference>
<dbReference type="AlphaFoldDB" id="A0AAW1K650"/>
<protein>
    <recommendedName>
        <fullName evidence="3">CCHC-type domain-containing protein</fullName>
    </recommendedName>
</protein>
<comment type="caution">
    <text evidence="4">The sequence shown here is derived from an EMBL/GenBank/DDBJ whole genome shotgun (WGS) entry which is preliminary data.</text>
</comment>
<dbReference type="Pfam" id="PF00098">
    <property type="entry name" value="zf-CCHC"/>
    <property type="match status" value="1"/>
</dbReference>
<gene>
    <name evidence="4" type="ORF">RND81_06G004900</name>
</gene>
<dbReference type="InterPro" id="IPR036875">
    <property type="entry name" value="Znf_CCHC_sf"/>
</dbReference>
<dbReference type="PANTHER" id="PTHR33054:SF9">
    <property type="entry name" value="CCHC-TYPE DOMAIN-CONTAINING PROTEIN"/>
    <property type="match status" value="1"/>
</dbReference>
<sequence length="364" mass="42480">DNSLSLEDRLKILNHKTTFRQADGTLTEVDDCYDHLLITIGMYFVGNPREELSSQKIILSNLRCPTLSDYRWYKDMFLTYVLRRQDCNAGFWKEKFIFGLPNLFSQRIFRKLKEYTGNEFPSYSEITYGHIFSFVKEQGLALCEELKIQSKYSSEKRQSRRELGCFCEAFGLEKVQAPSSKHKKQIKKFSRKRFSTNKSKYQHSPPKFYKKRRSKRYPKKQNQSKEKQNRSKEIICFKCGKPGHKADKCFTKKKINELFQDNLDMCQKLSKLFLKSSSSEEESNDEINLKSLVIQEQTLATTIPPTEPFSISKLFNNYPANTIEGKSLELSSSPLKQLQQELNSLKAQPLDLLTIKDPLNKSNN</sequence>
<feature type="domain" description="CCHC-type" evidence="3">
    <location>
        <begin position="236"/>
        <end position="249"/>
    </location>
</feature>
<dbReference type="Gene3D" id="4.10.60.10">
    <property type="entry name" value="Zinc finger, CCHC-type"/>
    <property type="match status" value="1"/>
</dbReference>
<dbReference type="EMBL" id="JBDFQZ010000006">
    <property type="protein sequence ID" value="KAK9713129.1"/>
    <property type="molecule type" value="Genomic_DNA"/>
</dbReference>
<dbReference type="GO" id="GO:0008270">
    <property type="term" value="F:zinc ion binding"/>
    <property type="evidence" value="ECO:0007669"/>
    <property type="project" value="UniProtKB-KW"/>
</dbReference>
<evidence type="ECO:0000259" key="3">
    <source>
        <dbReference type="PROSITE" id="PS50158"/>
    </source>
</evidence>
<keyword evidence="1" id="KW-0479">Metal-binding</keyword>
<keyword evidence="5" id="KW-1185">Reference proteome</keyword>
<feature type="non-terminal residue" evidence="4">
    <location>
        <position position="1"/>
    </location>
</feature>
<keyword evidence="1" id="KW-0863">Zinc-finger</keyword>